<gene>
    <name evidence="3" type="ORF">ABT276_21165</name>
</gene>
<organism evidence="3 4">
    <name type="scientific">Streptomyces xantholiticus</name>
    <dbReference type="NCBI Taxonomy" id="68285"/>
    <lineage>
        <taxon>Bacteria</taxon>
        <taxon>Bacillati</taxon>
        <taxon>Actinomycetota</taxon>
        <taxon>Actinomycetes</taxon>
        <taxon>Kitasatosporales</taxon>
        <taxon>Streptomycetaceae</taxon>
        <taxon>Streptomyces</taxon>
    </lineage>
</organism>
<dbReference type="InterPro" id="IPR001031">
    <property type="entry name" value="Thioesterase"/>
</dbReference>
<keyword evidence="3" id="KW-0378">Hydrolase</keyword>
<reference evidence="3 4" key="1">
    <citation type="submission" date="2024-06" db="EMBL/GenBank/DDBJ databases">
        <title>The Natural Products Discovery Center: Release of the First 8490 Sequenced Strains for Exploring Actinobacteria Biosynthetic Diversity.</title>
        <authorList>
            <person name="Kalkreuter E."/>
            <person name="Kautsar S.A."/>
            <person name="Yang D."/>
            <person name="Bader C.D."/>
            <person name="Teijaro C.N."/>
            <person name="Fluegel L."/>
            <person name="Davis C.M."/>
            <person name="Simpson J.R."/>
            <person name="Lauterbach L."/>
            <person name="Steele A.D."/>
            <person name="Gui C."/>
            <person name="Meng S."/>
            <person name="Li G."/>
            <person name="Viehrig K."/>
            <person name="Ye F."/>
            <person name="Su P."/>
            <person name="Kiefer A.F."/>
            <person name="Nichols A."/>
            <person name="Cepeda A.J."/>
            <person name="Yan W."/>
            <person name="Fan B."/>
            <person name="Jiang Y."/>
            <person name="Adhikari A."/>
            <person name="Zheng C.-J."/>
            <person name="Schuster L."/>
            <person name="Cowan T.M."/>
            <person name="Smanski M.J."/>
            <person name="Chevrette M.G."/>
            <person name="De Carvalho L.P.S."/>
            <person name="Shen B."/>
        </authorList>
    </citation>
    <scope>NUCLEOTIDE SEQUENCE [LARGE SCALE GENOMIC DNA]</scope>
    <source>
        <strain evidence="3 4">NPDC000837</strain>
    </source>
</reference>
<dbReference type="Gene3D" id="3.40.50.1820">
    <property type="entry name" value="alpha/beta hydrolase"/>
    <property type="match status" value="1"/>
</dbReference>
<evidence type="ECO:0000313" key="3">
    <source>
        <dbReference type="EMBL" id="MER6615822.1"/>
    </source>
</evidence>
<sequence>MTAKTASPWIKRPRSLPMARARLFCVPHGGGGPSSFARWVTGLAPDTEVCLVHLPGREGRLREEPLTDLMLIAAHVAEAMTPLLDVPFAFFGHSMGSIIAYEAALRLTEEPRHLFVSASPPPHRVQEEPPFAHLPDAEFLDGVRRSYDGIPDTVWNDEELMRIMLPSMRADFAAYETYRWQQREPLRCPITVLGGKDDPLVPDETLADWSQLTSGDCRTQLFEGGHFYVNEARPRLQQLVREALGAPVPVAKGRG</sequence>
<dbReference type="Pfam" id="PF00975">
    <property type="entry name" value="Thioesterase"/>
    <property type="match status" value="1"/>
</dbReference>
<dbReference type="SUPFAM" id="SSF53474">
    <property type="entry name" value="alpha/beta-Hydrolases"/>
    <property type="match status" value="1"/>
</dbReference>
<comment type="similarity">
    <text evidence="1">Belongs to the thioesterase family.</text>
</comment>
<keyword evidence="4" id="KW-1185">Reference proteome</keyword>
<dbReference type="PANTHER" id="PTHR11487">
    <property type="entry name" value="THIOESTERASE"/>
    <property type="match status" value="1"/>
</dbReference>
<protein>
    <submittedName>
        <fullName evidence="3">Alpha/beta fold hydrolase</fullName>
    </submittedName>
</protein>
<evidence type="ECO:0000259" key="2">
    <source>
        <dbReference type="Pfam" id="PF00975"/>
    </source>
</evidence>
<evidence type="ECO:0000256" key="1">
    <source>
        <dbReference type="ARBA" id="ARBA00007169"/>
    </source>
</evidence>
<comment type="caution">
    <text evidence="3">The sequence shown here is derived from an EMBL/GenBank/DDBJ whole genome shotgun (WGS) entry which is preliminary data.</text>
</comment>
<dbReference type="InterPro" id="IPR012223">
    <property type="entry name" value="TEII"/>
</dbReference>
<proteinExistence type="inferred from homology"/>
<evidence type="ECO:0000313" key="4">
    <source>
        <dbReference type="Proteomes" id="UP001445472"/>
    </source>
</evidence>
<dbReference type="Proteomes" id="UP001445472">
    <property type="component" value="Unassembled WGS sequence"/>
</dbReference>
<feature type="domain" description="Thioesterase" evidence="2">
    <location>
        <begin position="22"/>
        <end position="239"/>
    </location>
</feature>
<dbReference type="RefSeq" id="WP_100106005.1">
    <property type="nucleotide sequence ID" value="NZ_BMWB01000005.1"/>
</dbReference>
<dbReference type="GO" id="GO:0016787">
    <property type="term" value="F:hydrolase activity"/>
    <property type="evidence" value="ECO:0007669"/>
    <property type="project" value="UniProtKB-KW"/>
</dbReference>
<dbReference type="EMBL" id="JBEPBX010000019">
    <property type="protein sequence ID" value="MER6615822.1"/>
    <property type="molecule type" value="Genomic_DNA"/>
</dbReference>
<name>A0ABV1UYR4_9ACTN</name>
<dbReference type="PANTHER" id="PTHR11487:SF0">
    <property type="entry name" value="S-ACYL FATTY ACID SYNTHASE THIOESTERASE, MEDIUM CHAIN"/>
    <property type="match status" value="1"/>
</dbReference>
<dbReference type="InterPro" id="IPR029058">
    <property type="entry name" value="AB_hydrolase_fold"/>
</dbReference>
<accession>A0ABV1UYR4</accession>